<evidence type="ECO:0000259" key="3">
    <source>
        <dbReference type="Pfam" id="PF25954"/>
    </source>
</evidence>
<dbReference type="NCBIfam" id="TIGR01730">
    <property type="entry name" value="RND_mfp"/>
    <property type="match status" value="1"/>
</dbReference>
<dbReference type="GO" id="GO:1990281">
    <property type="term" value="C:efflux pump complex"/>
    <property type="evidence" value="ECO:0007669"/>
    <property type="project" value="TreeGrafter"/>
</dbReference>
<evidence type="ECO:0000313" key="5">
    <source>
        <dbReference type="EMBL" id="BAT26756.1"/>
    </source>
</evidence>
<dbReference type="InterPro" id="IPR058637">
    <property type="entry name" value="YknX-like_C"/>
</dbReference>
<feature type="domain" description="YknX-like C-terminal permuted SH3-like" evidence="4">
    <location>
        <begin position="317"/>
        <end position="383"/>
    </location>
</feature>
<feature type="chain" id="PRO_5006057893" evidence="2">
    <location>
        <begin position="24"/>
        <end position="394"/>
    </location>
</feature>
<proteinExistence type="inferred from homology"/>
<reference evidence="5" key="1">
    <citation type="journal article" date="2015" name="Proc. Natl. Acad. Sci. U.S.A.">
        <title>Bacterial clade with the ribosomal RNA operon on a small plasmid rather than the chromosome.</title>
        <authorList>
            <person name="Anda M."/>
            <person name="Ohtsubo Y."/>
            <person name="Okubo T."/>
            <person name="Sugawara M."/>
            <person name="Nagata Y."/>
            <person name="Tsuda M."/>
            <person name="Minamisawa K."/>
            <person name="Mitsui H."/>
        </authorList>
    </citation>
    <scope>NUCLEOTIDE SEQUENCE</scope>
    <source>
        <strain evidence="5">DSM 14790</strain>
    </source>
</reference>
<dbReference type="PANTHER" id="PTHR30469:SF15">
    <property type="entry name" value="HLYD FAMILY OF SECRETION PROTEINS"/>
    <property type="match status" value="1"/>
</dbReference>
<dbReference type="Gene3D" id="1.10.287.470">
    <property type="entry name" value="Helix hairpin bin"/>
    <property type="match status" value="1"/>
</dbReference>
<feature type="signal peptide" evidence="2">
    <location>
        <begin position="1"/>
        <end position="23"/>
    </location>
</feature>
<sequence length="394" mass="40289">MSLRPLALLLAAAVAAMPASAMAQDAPAATAALQAPSVSVVEAKRREIVSTVTVTGTLRPRETVVVGSDVEGLRIEALLADEGDIVSAGDVLARLDTDMIEIGLARSQSQTARADAAIAQAKSRIAEAESVATEAQSALARTRPLAEKGIVGQDVLDQRVSAAASADAALASARQGVAVAEADRALTLAERRELELRKAKAEIKAPTDGLILSRAARLGSVVSGASGSLFEIARDGQIELDAEVGETVLRRLAEGQAVTVTLAGGGEPVTGKIRLVSPMVDATTRLGRIRVALPASSELRTGSFARGVVETDRSTGVVVPRTAIIADADTAVVQVVRDGTIETREVTLGITTGSDAEILEGLEAGDQVVALAGTFVRDGDAVTAVALKSAEGEG</sequence>
<name>A0A0P0YZ24_9HYPH</name>
<organism evidence="5">
    <name type="scientific">Aurantimonas coralicida</name>
    <dbReference type="NCBI Taxonomy" id="182270"/>
    <lineage>
        <taxon>Bacteria</taxon>
        <taxon>Pseudomonadati</taxon>
        <taxon>Pseudomonadota</taxon>
        <taxon>Alphaproteobacteria</taxon>
        <taxon>Hyphomicrobiales</taxon>
        <taxon>Aurantimonadaceae</taxon>
        <taxon>Aurantimonas</taxon>
    </lineage>
</organism>
<dbReference type="PANTHER" id="PTHR30469">
    <property type="entry name" value="MULTIDRUG RESISTANCE PROTEIN MDTA"/>
    <property type="match status" value="1"/>
</dbReference>
<comment type="similarity">
    <text evidence="1">Belongs to the membrane fusion protein (MFP) (TC 8.A.1) family.</text>
</comment>
<dbReference type="GO" id="GO:0015562">
    <property type="term" value="F:efflux transmembrane transporter activity"/>
    <property type="evidence" value="ECO:0007669"/>
    <property type="project" value="TreeGrafter"/>
</dbReference>
<evidence type="ECO:0000259" key="4">
    <source>
        <dbReference type="Pfam" id="PF25989"/>
    </source>
</evidence>
<dbReference type="AlphaFoldDB" id="A0A0P0YZ24"/>
<dbReference type="Pfam" id="PF25989">
    <property type="entry name" value="YknX_C"/>
    <property type="match status" value="1"/>
</dbReference>
<dbReference type="SUPFAM" id="SSF111369">
    <property type="entry name" value="HlyD-like secretion proteins"/>
    <property type="match status" value="1"/>
</dbReference>
<dbReference type="InterPro" id="IPR006143">
    <property type="entry name" value="RND_pump_MFP"/>
</dbReference>
<dbReference type="Gene3D" id="2.40.420.20">
    <property type="match status" value="1"/>
</dbReference>
<evidence type="ECO:0000256" key="2">
    <source>
        <dbReference type="SAM" id="SignalP"/>
    </source>
</evidence>
<dbReference type="InterPro" id="IPR058792">
    <property type="entry name" value="Beta-barrel_RND_2"/>
</dbReference>
<dbReference type="Gene3D" id="2.40.30.170">
    <property type="match status" value="1"/>
</dbReference>
<dbReference type="Gene3D" id="2.40.50.100">
    <property type="match status" value="1"/>
</dbReference>
<keyword evidence="2" id="KW-0732">Signal</keyword>
<dbReference type="EMBL" id="LC066373">
    <property type="protein sequence ID" value="BAT26756.1"/>
    <property type="molecule type" value="Genomic_DNA"/>
</dbReference>
<feature type="domain" description="CusB-like beta-barrel" evidence="3">
    <location>
        <begin position="240"/>
        <end position="307"/>
    </location>
</feature>
<evidence type="ECO:0000256" key="1">
    <source>
        <dbReference type="ARBA" id="ARBA00009477"/>
    </source>
</evidence>
<accession>A0A0P0YZ24</accession>
<dbReference type="Pfam" id="PF25954">
    <property type="entry name" value="Beta-barrel_RND_2"/>
    <property type="match status" value="1"/>
</dbReference>
<dbReference type="RefSeq" id="WP_024351670.1">
    <property type="nucleotide sequence ID" value="NZ_BBWN01000030.1"/>
</dbReference>
<protein>
    <submittedName>
        <fullName evidence="5">Putative efflux transporter, RND family</fullName>
    </submittedName>
</protein>